<evidence type="ECO:0000256" key="8">
    <source>
        <dbReference type="ARBA" id="ARBA00023026"/>
    </source>
</evidence>
<dbReference type="GO" id="GO:0005737">
    <property type="term" value="C:cytoplasm"/>
    <property type="evidence" value="ECO:0007669"/>
    <property type="project" value="UniProtKB-SubCell"/>
</dbReference>
<keyword evidence="5" id="KW-0067">ATP-binding</keyword>
<dbReference type="InterPro" id="IPR040627">
    <property type="entry name" value="T3SS_ATPase_C"/>
</dbReference>
<dbReference type="Pfam" id="PF00006">
    <property type="entry name" value="ATP-synt_ab"/>
    <property type="match status" value="1"/>
</dbReference>
<dbReference type="GO" id="GO:0030254">
    <property type="term" value="P:protein secretion by the type III secretion system"/>
    <property type="evidence" value="ECO:0007669"/>
    <property type="project" value="InterPro"/>
</dbReference>
<dbReference type="NCBIfam" id="TIGR01026">
    <property type="entry name" value="fliI_yscN"/>
    <property type="match status" value="1"/>
</dbReference>
<evidence type="ECO:0000256" key="5">
    <source>
        <dbReference type="ARBA" id="ARBA00022840"/>
    </source>
</evidence>
<keyword evidence="2" id="KW-0813">Transport</keyword>
<keyword evidence="3" id="KW-0963">Cytoplasm</keyword>
<dbReference type="GO" id="GO:0008564">
    <property type="term" value="F:protein-exporting ATPase activity"/>
    <property type="evidence" value="ECO:0007669"/>
    <property type="project" value="UniProtKB-EC"/>
</dbReference>
<name>A0A1Q8EMP6_9PSED</name>
<keyword evidence="4" id="KW-0547">Nucleotide-binding</keyword>
<sequence length="446" mass="47681">MRAPQLSTLRDLLEQRPCFQRAGATTAEVGEHFNGRITEVGPTLLRASLPGVGLGERCRLEPSAIEAEVVAVEGDYAVLSPFSEPLGVTTGSHVHALGKPHEIALGDFLLGSVVDGLGRPLDGSDAPVDCLWRGIEREAPEALTRPIIDTPLPLGVRAIDALLTCGVGQRVGIFAAAGGGKSTLLGMVCDGSLADVIVLALIGERGREVREFLEHALSPAARERTIVVVATSDRPALERLKAAYTATTIAEYFRDQGKNALLMMDSLTRFARAAREIGLAAGEPCGAGGYPPSFFARLPRLLERAGPAAIGSITGIYTVLVEGDNMNEPVADEVRSILDGHIVLSRKLAEANHYPAIDIGASISRVMSQIVDPEHRRMAGKVRRLMAAYKDIELLVRVGEYQAGQDSEADEALARREAIQGLLCQSTTQKNSFQETIEHLCQTLTA</sequence>
<evidence type="ECO:0000313" key="14">
    <source>
        <dbReference type="Proteomes" id="UP000185578"/>
    </source>
</evidence>
<proteinExistence type="inferred from homology"/>
<evidence type="ECO:0000256" key="11">
    <source>
        <dbReference type="ARBA" id="ARBA00034006"/>
    </source>
</evidence>
<evidence type="ECO:0000256" key="9">
    <source>
        <dbReference type="ARBA" id="ARBA00024342"/>
    </source>
</evidence>
<protein>
    <recommendedName>
        <fullName evidence="10">protein-secreting ATPase</fullName>
        <ecNumber evidence="10">7.4.2.8</ecNumber>
    </recommendedName>
</protein>
<comment type="similarity">
    <text evidence="9">Belongs to the ATPase alpha/beta chains family. T3SS ATPase subfamily.</text>
</comment>
<dbReference type="InterPro" id="IPR000194">
    <property type="entry name" value="ATPase_F1/V1/A1_a/bsu_nucl-bd"/>
</dbReference>
<dbReference type="OrthoDB" id="9148544at2"/>
<organism evidence="13 14">
    <name type="scientific">Pseudomonas chlororaphis</name>
    <dbReference type="NCBI Taxonomy" id="587753"/>
    <lineage>
        <taxon>Bacteria</taxon>
        <taxon>Pseudomonadati</taxon>
        <taxon>Pseudomonadota</taxon>
        <taxon>Gammaproteobacteria</taxon>
        <taxon>Pseudomonadales</taxon>
        <taxon>Pseudomonadaceae</taxon>
        <taxon>Pseudomonas</taxon>
    </lineage>
</organism>
<dbReference type="Gene3D" id="3.40.50.12240">
    <property type="match status" value="1"/>
</dbReference>
<dbReference type="GO" id="GO:0016887">
    <property type="term" value="F:ATP hydrolysis activity"/>
    <property type="evidence" value="ECO:0007669"/>
    <property type="project" value="InterPro"/>
</dbReference>
<evidence type="ECO:0000256" key="10">
    <source>
        <dbReference type="ARBA" id="ARBA00024382"/>
    </source>
</evidence>
<dbReference type="InterPro" id="IPR013380">
    <property type="entry name" value="ATPase_T3SS_SctN"/>
</dbReference>
<dbReference type="Pfam" id="PF18269">
    <property type="entry name" value="T3SS_ATPase_C"/>
    <property type="match status" value="1"/>
</dbReference>
<dbReference type="GO" id="GO:0046933">
    <property type="term" value="F:proton-transporting ATP synthase activity, rotational mechanism"/>
    <property type="evidence" value="ECO:0007669"/>
    <property type="project" value="TreeGrafter"/>
</dbReference>
<dbReference type="GO" id="GO:0030257">
    <property type="term" value="C:type III protein secretion system complex"/>
    <property type="evidence" value="ECO:0007669"/>
    <property type="project" value="InterPro"/>
</dbReference>
<comment type="subcellular location">
    <subcellularLocation>
        <location evidence="1">Cytoplasm</location>
    </subcellularLocation>
</comment>
<dbReference type="PROSITE" id="PS00152">
    <property type="entry name" value="ATPASE_ALPHA_BETA"/>
    <property type="match status" value="1"/>
</dbReference>
<keyword evidence="8" id="KW-0843">Virulence</keyword>
<dbReference type="FunFam" id="3.40.50.12240:FF:000002">
    <property type="entry name" value="Flagellum-specific ATP synthase FliI"/>
    <property type="match status" value="1"/>
</dbReference>
<evidence type="ECO:0000256" key="7">
    <source>
        <dbReference type="ARBA" id="ARBA00022967"/>
    </source>
</evidence>
<dbReference type="GO" id="GO:0046961">
    <property type="term" value="F:proton-transporting ATPase activity, rotational mechanism"/>
    <property type="evidence" value="ECO:0007669"/>
    <property type="project" value="InterPro"/>
</dbReference>
<dbReference type="RefSeq" id="WP_075120838.1">
    <property type="nucleotide sequence ID" value="NZ_MSCT01000018.1"/>
</dbReference>
<evidence type="ECO:0000256" key="4">
    <source>
        <dbReference type="ARBA" id="ARBA00022741"/>
    </source>
</evidence>
<evidence type="ECO:0000256" key="6">
    <source>
        <dbReference type="ARBA" id="ARBA00022927"/>
    </source>
</evidence>
<evidence type="ECO:0000256" key="2">
    <source>
        <dbReference type="ARBA" id="ARBA00022448"/>
    </source>
</evidence>
<dbReference type="EC" id="7.4.2.8" evidence="10"/>
<dbReference type="NCBIfam" id="NF005295">
    <property type="entry name" value="PRK06820.1"/>
    <property type="match status" value="1"/>
</dbReference>
<dbReference type="PANTHER" id="PTHR15184">
    <property type="entry name" value="ATP SYNTHASE"/>
    <property type="match status" value="1"/>
</dbReference>
<keyword evidence="6" id="KW-0653">Protein transport</keyword>
<dbReference type="InterPro" id="IPR050053">
    <property type="entry name" value="ATPase_alpha/beta_chains"/>
</dbReference>
<dbReference type="InterPro" id="IPR027417">
    <property type="entry name" value="P-loop_NTPase"/>
</dbReference>
<dbReference type="Proteomes" id="UP000185578">
    <property type="component" value="Unassembled WGS sequence"/>
</dbReference>
<evidence type="ECO:0000256" key="1">
    <source>
        <dbReference type="ARBA" id="ARBA00004496"/>
    </source>
</evidence>
<dbReference type="GO" id="GO:0005524">
    <property type="term" value="F:ATP binding"/>
    <property type="evidence" value="ECO:0007669"/>
    <property type="project" value="UniProtKB-KW"/>
</dbReference>
<gene>
    <name evidence="13" type="ORF">BTN82_20045</name>
</gene>
<dbReference type="SUPFAM" id="SSF52540">
    <property type="entry name" value="P-loop containing nucleoside triphosphate hydrolases"/>
    <property type="match status" value="1"/>
</dbReference>
<dbReference type="AlphaFoldDB" id="A0A1Q8EMP6"/>
<dbReference type="CDD" id="cd01136">
    <property type="entry name" value="ATPase_flagellum-secretory_path_III"/>
    <property type="match status" value="1"/>
</dbReference>
<feature type="domain" description="AAA+ ATPase" evidence="12">
    <location>
        <begin position="167"/>
        <end position="348"/>
    </location>
</feature>
<keyword evidence="7" id="KW-1278">Translocase</keyword>
<accession>A0A1Q8EMP6</accession>
<evidence type="ECO:0000313" key="13">
    <source>
        <dbReference type="EMBL" id="OLF53057.1"/>
    </source>
</evidence>
<dbReference type="EMBL" id="MSCT01000018">
    <property type="protein sequence ID" value="OLF53057.1"/>
    <property type="molecule type" value="Genomic_DNA"/>
</dbReference>
<dbReference type="InterPro" id="IPR020003">
    <property type="entry name" value="ATPase_a/bsu_AS"/>
</dbReference>
<evidence type="ECO:0000259" key="12">
    <source>
        <dbReference type="SMART" id="SM00382"/>
    </source>
</evidence>
<evidence type="ECO:0000256" key="3">
    <source>
        <dbReference type="ARBA" id="ARBA00022490"/>
    </source>
</evidence>
<dbReference type="PANTHER" id="PTHR15184:SF62">
    <property type="entry name" value="SPI-2 TYPE 3 SECRETION SYSTEM ATPASE"/>
    <property type="match status" value="1"/>
</dbReference>
<dbReference type="NCBIfam" id="TIGR02546">
    <property type="entry name" value="III_secr_ATP"/>
    <property type="match status" value="1"/>
</dbReference>
<reference evidence="13 14" key="1">
    <citation type="submission" date="2016-12" db="EMBL/GenBank/DDBJ databases">
        <authorList>
            <person name="Song W.-J."/>
            <person name="Kurnit D.M."/>
        </authorList>
    </citation>
    <scope>NUCLEOTIDE SEQUENCE [LARGE SCALE GENOMIC DNA]</scope>
    <source>
        <strain evidence="13 14">PCL1601</strain>
    </source>
</reference>
<comment type="caution">
    <text evidence="13">The sequence shown here is derived from an EMBL/GenBank/DDBJ whole genome shotgun (WGS) entry which is preliminary data.</text>
</comment>
<dbReference type="InterPro" id="IPR003593">
    <property type="entry name" value="AAA+_ATPase"/>
</dbReference>
<dbReference type="SMART" id="SM00382">
    <property type="entry name" value="AAA"/>
    <property type="match status" value="1"/>
</dbReference>
<comment type="catalytic activity">
    <reaction evidence="11">
        <text>ATP + H2O + cellular proteinSide 1 = ADP + phosphate + cellular proteinSide 2.</text>
        <dbReference type="EC" id="7.4.2.8"/>
    </reaction>
</comment>
<dbReference type="InterPro" id="IPR005714">
    <property type="entry name" value="ATPase_T3SS_FliI/YscN"/>
</dbReference>